<gene>
    <name evidence="9" type="ORF">Poli38472_010861</name>
</gene>
<dbReference type="InterPro" id="IPR050647">
    <property type="entry name" value="Plant_LRR-RLKs"/>
</dbReference>
<keyword evidence="6" id="KW-0472">Membrane</keyword>
<feature type="signal peptide" evidence="7">
    <location>
        <begin position="1"/>
        <end position="19"/>
    </location>
</feature>
<dbReference type="SUPFAM" id="SSF52058">
    <property type="entry name" value="L domain-like"/>
    <property type="match status" value="2"/>
</dbReference>
<feature type="domain" description="Protein kinase" evidence="8">
    <location>
        <begin position="705"/>
        <end position="978"/>
    </location>
</feature>
<dbReference type="InterPro" id="IPR011009">
    <property type="entry name" value="Kinase-like_dom_sf"/>
</dbReference>
<dbReference type="SUPFAM" id="SSF56112">
    <property type="entry name" value="Protein kinase-like (PK-like)"/>
    <property type="match status" value="1"/>
</dbReference>
<feature type="region of interest" description="Disordered" evidence="5">
    <location>
        <begin position="606"/>
        <end position="630"/>
    </location>
</feature>
<dbReference type="Pfam" id="PF07714">
    <property type="entry name" value="PK_Tyr_Ser-Thr"/>
    <property type="match status" value="1"/>
</dbReference>
<name>A0A8K1FKJ8_PYTOL</name>
<keyword evidence="3" id="KW-0547">Nucleotide-binding</keyword>
<dbReference type="PROSITE" id="PS00108">
    <property type="entry name" value="PROTEIN_KINASE_ST"/>
    <property type="match status" value="1"/>
</dbReference>
<sequence>MALGWALWTLSVHGQPSSASFSCPQNAREDTERPRVLSNCQSYCGYVGFCVYYPYKYQDQCVELYDGECRRGPECTVECFRQESTNLNLYSGQEELDRWAMHGVVTSLPQVLVNTSLVTRWDADEINTTELFVYGSSDYYIAGDTSRLSPVEPMAFDLPRNTLDASWNLSTLLLSRVPCPPFPEYDQKYASLKNLQLMSCKMTEFPWRNSSAPELEVLVLADNQIKELPSLPLSVMTLDLTTNAITKIPPSVAKMKNLLSLYLSNNPIKTIPAKTLPTALTNIALSNCSLTKMPEDLGSMTNLISIDLSYNPLGDAFDESKLSALILTDLNVAWCGLTRMPSKFKESEELAKIDVSGNPIPVEDLKNIPPTVTTFVMRSANLTRIPPFLASYNRSLDLDLTDNPIETIKSGDLGSLTSLQLSNTPLKVIEEDVFGDNLIILSIRHSQLTEIPERLTKGPKVGKLNLEHNRITHMKAIEAAEAYMAYNAIETYDKNIHKVEKLDLSYNALSSFSERDDTSLSILKLRGNKLTTVPEVIFQARLLRVLDLRDNPIQDYQPSQKEWAFFQGVPSVLMDQEQLRTTKCSKLIRFRANVVCDPNGAFGDDLSPDDGGSLSSGSTFDPSANAQATSSSSSSKMTIVVVVVVVAVVLLILGAVWQYQKRKRSDQAMGKSYDSTGDNASHGSEDRALWQDEELMMHRIDPSLVQVERLLATGAYGEVFLATYHQQRVVVKRLKAPNNTSRKDIQQFIKEIKLMANFRFPKIVRFIGVVWTKESDVAVLTEYMENGDLRSYLAKTKRYAKDGWTLGKLRIALDIAEALVYLHSLDPPMIHRDLKSRNVLLDQEMRACLSDFGTTRPVAENETMTGGVGTARWMAPEVLTGRRYDQSADIYSLGVILNELDTHELPYHEELHSDDGTQSNQTSGSFQFVQMLSDTSIQLQFLPTCPSELVQLSLRCSAYEPADRVSTLEAAYEIRRLLRHTEAQLSAERSSKGSKPHRSNAGLRASLGL</sequence>
<evidence type="ECO:0000256" key="6">
    <source>
        <dbReference type="SAM" id="Phobius"/>
    </source>
</evidence>
<keyword evidence="1" id="KW-0433">Leucine-rich repeat</keyword>
<dbReference type="PANTHER" id="PTHR48056">
    <property type="entry name" value="LRR RECEPTOR-LIKE SERINE/THREONINE-PROTEIN KINASE-RELATED"/>
    <property type="match status" value="1"/>
</dbReference>
<proteinExistence type="predicted"/>
<dbReference type="Gene3D" id="3.80.10.10">
    <property type="entry name" value="Ribonuclease Inhibitor"/>
    <property type="match status" value="4"/>
</dbReference>
<reference evidence="9" key="1">
    <citation type="submission" date="2019-03" db="EMBL/GenBank/DDBJ databases">
        <title>Long read genome sequence of the mycoparasitic Pythium oligandrum ATCC 38472 isolated from sugarbeet rhizosphere.</title>
        <authorList>
            <person name="Gaulin E."/>
        </authorList>
    </citation>
    <scope>NUCLEOTIDE SEQUENCE</scope>
    <source>
        <strain evidence="9">ATCC 38472_TT</strain>
    </source>
</reference>
<evidence type="ECO:0000313" key="10">
    <source>
        <dbReference type="Proteomes" id="UP000794436"/>
    </source>
</evidence>
<dbReference type="Proteomes" id="UP000794436">
    <property type="component" value="Unassembled WGS sequence"/>
</dbReference>
<dbReference type="SMART" id="SM00220">
    <property type="entry name" value="S_TKc"/>
    <property type="match status" value="1"/>
</dbReference>
<keyword evidence="6" id="KW-0812">Transmembrane</keyword>
<evidence type="ECO:0000256" key="4">
    <source>
        <dbReference type="ARBA" id="ARBA00022840"/>
    </source>
</evidence>
<dbReference type="InterPro" id="IPR000719">
    <property type="entry name" value="Prot_kinase_dom"/>
</dbReference>
<protein>
    <recommendedName>
        <fullName evidence="8">Protein kinase domain-containing protein</fullName>
    </recommendedName>
</protein>
<evidence type="ECO:0000256" key="1">
    <source>
        <dbReference type="ARBA" id="ARBA00022614"/>
    </source>
</evidence>
<dbReference type="Gene3D" id="3.30.200.20">
    <property type="entry name" value="Phosphorylase Kinase, domain 1"/>
    <property type="match status" value="1"/>
</dbReference>
<feature type="transmembrane region" description="Helical" evidence="6">
    <location>
        <begin position="637"/>
        <end position="657"/>
    </location>
</feature>
<feature type="chain" id="PRO_5035449031" description="Protein kinase domain-containing protein" evidence="7">
    <location>
        <begin position="20"/>
        <end position="1009"/>
    </location>
</feature>
<dbReference type="PROSITE" id="PS50011">
    <property type="entry name" value="PROTEIN_KINASE_DOM"/>
    <property type="match status" value="1"/>
</dbReference>
<dbReference type="InterPro" id="IPR008271">
    <property type="entry name" value="Ser/Thr_kinase_AS"/>
</dbReference>
<dbReference type="PROSITE" id="PS51450">
    <property type="entry name" value="LRR"/>
    <property type="match status" value="2"/>
</dbReference>
<evidence type="ECO:0000256" key="7">
    <source>
        <dbReference type="SAM" id="SignalP"/>
    </source>
</evidence>
<organism evidence="9 10">
    <name type="scientific">Pythium oligandrum</name>
    <name type="common">Mycoparasitic fungus</name>
    <dbReference type="NCBI Taxonomy" id="41045"/>
    <lineage>
        <taxon>Eukaryota</taxon>
        <taxon>Sar</taxon>
        <taxon>Stramenopiles</taxon>
        <taxon>Oomycota</taxon>
        <taxon>Peronosporomycetes</taxon>
        <taxon>Pythiales</taxon>
        <taxon>Pythiaceae</taxon>
        <taxon>Pythium</taxon>
    </lineage>
</organism>
<evidence type="ECO:0000256" key="5">
    <source>
        <dbReference type="SAM" id="MobiDB-lite"/>
    </source>
</evidence>
<dbReference type="Pfam" id="PF13855">
    <property type="entry name" value="LRR_8"/>
    <property type="match status" value="2"/>
</dbReference>
<dbReference type="InterPro" id="IPR032675">
    <property type="entry name" value="LRR_dom_sf"/>
</dbReference>
<comment type="caution">
    <text evidence="9">The sequence shown here is derived from an EMBL/GenBank/DDBJ whole genome shotgun (WGS) entry which is preliminary data.</text>
</comment>
<dbReference type="Gene3D" id="1.10.510.10">
    <property type="entry name" value="Transferase(Phosphotransferase) domain 1"/>
    <property type="match status" value="1"/>
</dbReference>
<dbReference type="SMART" id="SM00369">
    <property type="entry name" value="LRR_TYP"/>
    <property type="match status" value="4"/>
</dbReference>
<dbReference type="GO" id="GO:0005524">
    <property type="term" value="F:ATP binding"/>
    <property type="evidence" value="ECO:0007669"/>
    <property type="project" value="UniProtKB-KW"/>
</dbReference>
<keyword evidence="4" id="KW-0067">ATP-binding</keyword>
<feature type="region of interest" description="Disordered" evidence="5">
    <location>
        <begin position="985"/>
        <end position="1009"/>
    </location>
</feature>
<keyword evidence="7" id="KW-0732">Signal</keyword>
<keyword evidence="6" id="KW-1133">Transmembrane helix</keyword>
<evidence type="ECO:0000259" key="8">
    <source>
        <dbReference type="PROSITE" id="PS50011"/>
    </source>
</evidence>
<evidence type="ECO:0000256" key="2">
    <source>
        <dbReference type="ARBA" id="ARBA00022737"/>
    </source>
</evidence>
<accession>A0A8K1FKJ8</accession>
<feature type="compositionally biased region" description="Low complexity" evidence="5">
    <location>
        <begin position="606"/>
        <end position="618"/>
    </location>
</feature>
<evidence type="ECO:0000313" key="9">
    <source>
        <dbReference type="EMBL" id="TMW61798.1"/>
    </source>
</evidence>
<dbReference type="InterPro" id="IPR001611">
    <property type="entry name" value="Leu-rich_rpt"/>
</dbReference>
<evidence type="ECO:0000256" key="3">
    <source>
        <dbReference type="ARBA" id="ARBA00022741"/>
    </source>
</evidence>
<dbReference type="AlphaFoldDB" id="A0A8K1FKJ8"/>
<dbReference type="PANTHER" id="PTHR48056:SF81">
    <property type="entry name" value="RECEPTOR PROTEIN-TYROSINE KINASE CEPR1"/>
    <property type="match status" value="1"/>
</dbReference>
<feature type="compositionally biased region" description="Polar residues" evidence="5">
    <location>
        <begin position="619"/>
        <end position="629"/>
    </location>
</feature>
<keyword evidence="2" id="KW-0677">Repeat</keyword>
<dbReference type="EMBL" id="SPLM01000075">
    <property type="protein sequence ID" value="TMW61798.1"/>
    <property type="molecule type" value="Genomic_DNA"/>
</dbReference>
<dbReference type="PRINTS" id="PR00109">
    <property type="entry name" value="TYRKINASE"/>
</dbReference>
<dbReference type="InterPro" id="IPR001245">
    <property type="entry name" value="Ser-Thr/Tyr_kinase_cat_dom"/>
</dbReference>
<dbReference type="GO" id="GO:0004672">
    <property type="term" value="F:protein kinase activity"/>
    <property type="evidence" value="ECO:0007669"/>
    <property type="project" value="InterPro"/>
</dbReference>
<keyword evidence="10" id="KW-1185">Reference proteome</keyword>
<dbReference type="InterPro" id="IPR003591">
    <property type="entry name" value="Leu-rich_rpt_typical-subtyp"/>
</dbReference>